<sequence>MNLIVAVDNHWGIGCRGDLLQRIPEDMKFFKEKTLGKVVVMGRATFESLPNKKPLTDRINIILTRNKGYKADGAIICHSLENLFEILENYNSNDIYVIGGEKIYNLLLPYCSKAYVTKIKNQYEADTFFPDLDKLEYWKMAEEGEIKEYKDILFQFTVYENTHVLSF</sequence>
<dbReference type="GO" id="GO:0050661">
    <property type="term" value="F:NADP binding"/>
    <property type="evidence" value="ECO:0007669"/>
    <property type="project" value="InterPro"/>
</dbReference>
<evidence type="ECO:0000256" key="7">
    <source>
        <dbReference type="PIRNR" id="PIRNR000194"/>
    </source>
</evidence>
<evidence type="ECO:0000256" key="4">
    <source>
        <dbReference type="ARBA" id="ARBA00022563"/>
    </source>
</evidence>
<dbReference type="GO" id="GO:0004146">
    <property type="term" value="F:dihydrofolate reductase activity"/>
    <property type="evidence" value="ECO:0007669"/>
    <property type="project" value="UniProtKB-EC"/>
</dbReference>
<dbReference type="InterPro" id="IPR024072">
    <property type="entry name" value="DHFR-like_dom_sf"/>
</dbReference>
<evidence type="ECO:0000256" key="6">
    <source>
        <dbReference type="ARBA" id="ARBA00023002"/>
    </source>
</evidence>
<dbReference type="EMBL" id="WSLF01000008">
    <property type="protein sequence ID" value="KAE9633484.1"/>
    <property type="molecule type" value="Genomic_DNA"/>
</dbReference>
<keyword evidence="10" id="KW-1185">Reference proteome</keyword>
<dbReference type="GO" id="GO:0046452">
    <property type="term" value="P:dihydrofolate metabolic process"/>
    <property type="evidence" value="ECO:0007669"/>
    <property type="project" value="TreeGrafter"/>
</dbReference>
<dbReference type="Pfam" id="PF00186">
    <property type="entry name" value="DHFR_1"/>
    <property type="match status" value="1"/>
</dbReference>
<dbReference type="AlphaFoldDB" id="A0A7C8LKB8"/>
<dbReference type="PIRSF" id="PIRSF000194">
    <property type="entry name" value="DHFR"/>
    <property type="match status" value="1"/>
</dbReference>
<comment type="pathway">
    <text evidence="1 7">Cofactor biosynthesis; tetrahydrofolate biosynthesis; 5,6,7,8-tetrahydrofolate from 7,8-dihydrofolate: step 1/1.</text>
</comment>
<evidence type="ECO:0000256" key="1">
    <source>
        <dbReference type="ARBA" id="ARBA00004903"/>
    </source>
</evidence>
<dbReference type="PANTHER" id="PTHR48069">
    <property type="entry name" value="DIHYDROFOLATE REDUCTASE"/>
    <property type="match status" value="1"/>
</dbReference>
<dbReference type="InterPro" id="IPR012259">
    <property type="entry name" value="DHFR"/>
</dbReference>
<name>A0A7C8LKB8_9FIRM</name>
<keyword evidence="4 7" id="KW-0554">One-carbon metabolism</keyword>
<comment type="similarity">
    <text evidence="2 7">Belongs to the dihydrofolate reductase family.</text>
</comment>
<gene>
    <name evidence="9" type="ORF">GND95_09615</name>
</gene>
<proteinExistence type="inferred from homology"/>
<dbReference type="GO" id="GO:0046655">
    <property type="term" value="P:folic acid metabolic process"/>
    <property type="evidence" value="ECO:0007669"/>
    <property type="project" value="TreeGrafter"/>
</dbReference>
<comment type="function">
    <text evidence="7">Key enzyme in folate metabolism. Catalyzes an essential reaction for de novo glycine and purine synthesis, and for DNA precursor synthesis.</text>
</comment>
<reference evidence="9 10" key="1">
    <citation type="submission" date="2019-12" db="EMBL/GenBank/DDBJ databases">
        <title>Defluviitalea raffinosedens, isolated from a biogas fermenter, genome sequencing and characterization.</title>
        <authorList>
            <person name="Rettenmaier R."/>
            <person name="Schneider M."/>
            <person name="Neuhaus K."/>
            <person name="Liebl W."/>
            <person name="Zverlov V."/>
        </authorList>
    </citation>
    <scope>NUCLEOTIDE SEQUENCE [LARGE SCALE GENOMIC DNA]</scope>
    <source>
        <strain evidence="9 10">249c-K6</strain>
    </source>
</reference>
<dbReference type="OrthoDB" id="9804315at2"/>
<dbReference type="InterPro" id="IPR001796">
    <property type="entry name" value="DHFR_dom"/>
</dbReference>
<dbReference type="PRINTS" id="PR00070">
    <property type="entry name" value="DHFR"/>
</dbReference>
<keyword evidence="6 7" id="KW-0560">Oxidoreductase</keyword>
<accession>A0A7C8LKB8</accession>
<feature type="domain" description="DHFR" evidence="8">
    <location>
        <begin position="1"/>
        <end position="161"/>
    </location>
</feature>
<organism evidence="9 10">
    <name type="scientific">Defluviitalea raffinosedens</name>
    <dbReference type="NCBI Taxonomy" id="1450156"/>
    <lineage>
        <taxon>Bacteria</taxon>
        <taxon>Bacillati</taxon>
        <taxon>Bacillota</taxon>
        <taxon>Clostridia</taxon>
        <taxon>Lachnospirales</taxon>
        <taxon>Defluviitaleaceae</taxon>
        <taxon>Defluviitalea</taxon>
    </lineage>
</organism>
<dbReference type="UniPathway" id="UPA00077">
    <property type="reaction ID" value="UER00158"/>
</dbReference>
<comment type="caution">
    <text evidence="9">The sequence shown here is derived from an EMBL/GenBank/DDBJ whole genome shotgun (WGS) entry which is preliminary data.</text>
</comment>
<dbReference type="PANTHER" id="PTHR48069:SF3">
    <property type="entry name" value="DIHYDROFOLATE REDUCTASE"/>
    <property type="match status" value="1"/>
</dbReference>
<dbReference type="RefSeq" id="WP_158740793.1">
    <property type="nucleotide sequence ID" value="NZ_JAFBEP010000009.1"/>
</dbReference>
<dbReference type="GO" id="GO:0006730">
    <property type="term" value="P:one-carbon metabolic process"/>
    <property type="evidence" value="ECO:0007669"/>
    <property type="project" value="UniProtKB-KW"/>
</dbReference>
<evidence type="ECO:0000313" key="10">
    <source>
        <dbReference type="Proteomes" id="UP000483018"/>
    </source>
</evidence>
<dbReference type="CDD" id="cd00209">
    <property type="entry name" value="DHFR"/>
    <property type="match status" value="1"/>
</dbReference>
<dbReference type="Proteomes" id="UP000483018">
    <property type="component" value="Unassembled WGS sequence"/>
</dbReference>
<dbReference type="PROSITE" id="PS51330">
    <property type="entry name" value="DHFR_2"/>
    <property type="match status" value="1"/>
</dbReference>
<dbReference type="SUPFAM" id="SSF53597">
    <property type="entry name" value="Dihydrofolate reductase-like"/>
    <property type="match status" value="1"/>
</dbReference>
<protein>
    <recommendedName>
        <fullName evidence="3 7">Dihydrofolate reductase</fullName>
        <ecNumber evidence="3 7">1.5.1.3</ecNumber>
    </recommendedName>
</protein>
<dbReference type="GO" id="GO:0046654">
    <property type="term" value="P:tetrahydrofolate biosynthetic process"/>
    <property type="evidence" value="ECO:0007669"/>
    <property type="project" value="UniProtKB-UniPathway"/>
</dbReference>
<dbReference type="EC" id="1.5.1.3" evidence="3 7"/>
<keyword evidence="5 7" id="KW-0521">NADP</keyword>
<evidence type="ECO:0000256" key="3">
    <source>
        <dbReference type="ARBA" id="ARBA00012856"/>
    </source>
</evidence>
<evidence type="ECO:0000313" key="9">
    <source>
        <dbReference type="EMBL" id="KAE9633484.1"/>
    </source>
</evidence>
<evidence type="ECO:0000256" key="5">
    <source>
        <dbReference type="ARBA" id="ARBA00022857"/>
    </source>
</evidence>
<dbReference type="Gene3D" id="3.40.430.10">
    <property type="entry name" value="Dihydrofolate Reductase, subunit A"/>
    <property type="match status" value="1"/>
</dbReference>
<evidence type="ECO:0000256" key="2">
    <source>
        <dbReference type="ARBA" id="ARBA00009539"/>
    </source>
</evidence>
<comment type="catalytic activity">
    <reaction evidence="7">
        <text>(6S)-5,6,7,8-tetrahydrofolate + NADP(+) = 7,8-dihydrofolate + NADPH + H(+)</text>
        <dbReference type="Rhea" id="RHEA:15009"/>
        <dbReference type="ChEBI" id="CHEBI:15378"/>
        <dbReference type="ChEBI" id="CHEBI:57451"/>
        <dbReference type="ChEBI" id="CHEBI:57453"/>
        <dbReference type="ChEBI" id="CHEBI:57783"/>
        <dbReference type="ChEBI" id="CHEBI:58349"/>
        <dbReference type="EC" id="1.5.1.3"/>
    </reaction>
</comment>
<evidence type="ECO:0000259" key="8">
    <source>
        <dbReference type="PROSITE" id="PS51330"/>
    </source>
</evidence>